<comment type="caution">
    <text evidence="2">The sequence shown here is derived from an EMBL/GenBank/DDBJ whole genome shotgun (WGS) entry which is preliminary data.</text>
</comment>
<keyword evidence="1" id="KW-0732">Signal</keyword>
<name>A0A430HII1_9BURK</name>
<proteinExistence type="predicted"/>
<evidence type="ECO:0000256" key="1">
    <source>
        <dbReference type="SAM" id="SignalP"/>
    </source>
</evidence>
<dbReference type="EMBL" id="RXLQ01000010">
    <property type="protein sequence ID" value="RSZ57336.1"/>
    <property type="molecule type" value="Genomic_DNA"/>
</dbReference>
<protein>
    <recommendedName>
        <fullName evidence="4">Lipoprotein</fullName>
    </recommendedName>
</protein>
<evidence type="ECO:0000313" key="3">
    <source>
        <dbReference type="Proteomes" id="UP000278085"/>
    </source>
</evidence>
<evidence type="ECO:0008006" key="4">
    <source>
        <dbReference type="Google" id="ProtNLM"/>
    </source>
</evidence>
<reference evidence="2 3" key="1">
    <citation type="submission" date="2018-12" db="EMBL/GenBank/DDBJ databases">
        <authorList>
            <person name="Yang E."/>
        </authorList>
    </citation>
    <scope>NUCLEOTIDE SEQUENCE [LARGE SCALE GENOMIC DNA]</scope>
    <source>
        <strain evidence="2 3">SOD</strain>
    </source>
</reference>
<dbReference type="AlphaFoldDB" id="A0A430HII1"/>
<dbReference type="PROSITE" id="PS51257">
    <property type="entry name" value="PROKAR_LIPOPROTEIN"/>
    <property type="match status" value="1"/>
</dbReference>
<organism evidence="2 3">
    <name type="scientific">Massilia atriviolacea</name>
    <dbReference type="NCBI Taxonomy" id="2495579"/>
    <lineage>
        <taxon>Bacteria</taxon>
        <taxon>Pseudomonadati</taxon>
        <taxon>Pseudomonadota</taxon>
        <taxon>Betaproteobacteria</taxon>
        <taxon>Burkholderiales</taxon>
        <taxon>Oxalobacteraceae</taxon>
        <taxon>Telluria group</taxon>
        <taxon>Massilia</taxon>
    </lineage>
</organism>
<accession>A0A430HII1</accession>
<feature type="signal peptide" evidence="1">
    <location>
        <begin position="1"/>
        <end position="23"/>
    </location>
</feature>
<dbReference type="Proteomes" id="UP000278085">
    <property type="component" value="Unassembled WGS sequence"/>
</dbReference>
<feature type="chain" id="PRO_5019255236" description="Lipoprotein" evidence="1">
    <location>
        <begin position="24"/>
        <end position="98"/>
    </location>
</feature>
<dbReference type="OrthoDB" id="9181538at2"/>
<evidence type="ECO:0000313" key="2">
    <source>
        <dbReference type="EMBL" id="RSZ57336.1"/>
    </source>
</evidence>
<gene>
    <name evidence="2" type="ORF">EJB06_19455</name>
</gene>
<sequence>MRQLMTVLFGALLLAGCTTPQQRAAAAQAEMERTMVVYGPACSKLGYPANSDTWRNCVLQLSARDDLQRYGYPHYYGALGRSHWSLGGYWGPYWGPYW</sequence>
<keyword evidence="3" id="KW-1185">Reference proteome</keyword>